<sequence>MKNVIDLFSELGARLRGFGDDNATQAVMEAACRANGWFTPADVRRAVGAIARDMLSREKLEAWLGNYPDVPVAVPRRVLVVMAGNIPLVGFFDLLCTVVSGHRCLLKPSAKDTVLMEYVVGQLRDIDASVPVEFYDGVSPVDAVIATGSDNANRYFRTRYAGIPSLLRGSRQSAAVLSGDETPEQLAGLADDIWAYSGLGCRSVSLLFLPEGCEPTLQMPDVSDKYKNNYRQTRALLTMQGRPFRDLGAAVAVEQRDFPAALSQISYTYYKTPDEVAGWLAMHDDELQCVVTECLPHSRRAAFGCAQSPALTDYPDDRDVIAWLAALN</sequence>
<protein>
    <submittedName>
        <fullName evidence="2">Acyl-CoA reductase</fullName>
    </submittedName>
</protein>
<dbReference type="GeneID" id="78178425"/>
<dbReference type="EMBL" id="JBBMFL010000021">
    <property type="protein sequence ID" value="MEQ2546113.1"/>
    <property type="molecule type" value="Genomic_DNA"/>
</dbReference>
<proteinExistence type="predicted"/>
<evidence type="ECO:0000313" key="2">
    <source>
        <dbReference type="EMBL" id="MEQ2546113.1"/>
    </source>
</evidence>
<dbReference type="RefSeq" id="WP_129649874.1">
    <property type="nucleotide sequence ID" value="NZ_JBBMFL010000021.1"/>
</dbReference>
<keyword evidence="3" id="KW-1185">Reference proteome</keyword>
<keyword evidence="1" id="KW-0521">NADP</keyword>
<dbReference type="Pfam" id="PF05893">
    <property type="entry name" value="LuxC"/>
    <property type="match status" value="1"/>
</dbReference>
<accession>A0ABV1H1S9</accession>
<dbReference type="SUPFAM" id="SSF53720">
    <property type="entry name" value="ALDH-like"/>
    <property type="match status" value="1"/>
</dbReference>
<organism evidence="2 3">
    <name type="scientific">Alistipes intestinihominis</name>
    <dbReference type="NCBI Taxonomy" id="3133172"/>
    <lineage>
        <taxon>Bacteria</taxon>
        <taxon>Pseudomonadati</taxon>
        <taxon>Bacteroidota</taxon>
        <taxon>Bacteroidia</taxon>
        <taxon>Bacteroidales</taxon>
        <taxon>Rikenellaceae</taxon>
        <taxon>Alistipes</taxon>
    </lineage>
</organism>
<gene>
    <name evidence="2" type="ORF">WMO46_14290</name>
</gene>
<evidence type="ECO:0000256" key="1">
    <source>
        <dbReference type="ARBA" id="ARBA00022857"/>
    </source>
</evidence>
<dbReference type="InterPro" id="IPR016161">
    <property type="entry name" value="Ald_DH/histidinol_DH"/>
</dbReference>
<reference evidence="2 3" key="1">
    <citation type="submission" date="2024-03" db="EMBL/GenBank/DDBJ databases">
        <title>Human intestinal bacterial collection.</title>
        <authorList>
            <person name="Pauvert C."/>
            <person name="Hitch T.C.A."/>
            <person name="Clavel T."/>
        </authorList>
    </citation>
    <scope>NUCLEOTIDE SEQUENCE [LARGE SCALE GENOMIC DNA]</scope>
    <source>
        <strain evidence="2 3">CLA-KB-H122</strain>
    </source>
</reference>
<name>A0ABV1H1S9_9BACT</name>
<dbReference type="Proteomes" id="UP001460202">
    <property type="component" value="Unassembled WGS sequence"/>
</dbReference>
<comment type="caution">
    <text evidence="2">The sequence shown here is derived from an EMBL/GenBank/DDBJ whole genome shotgun (WGS) entry which is preliminary data.</text>
</comment>
<evidence type="ECO:0000313" key="3">
    <source>
        <dbReference type="Proteomes" id="UP001460202"/>
    </source>
</evidence>
<dbReference type="InterPro" id="IPR008670">
    <property type="entry name" value="CoA_reduct_LuxC"/>
</dbReference>